<evidence type="ECO:0000256" key="1">
    <source>
        <dbReference type="SAM" id="MobiDB-lite"/>
    </source>
</evidence>
<evidence type="ECO:0000313" key="3">
    <source>
        <dbReference type="Proteomes" id="UP000886653"/>
    </source>
</evidence>
<dbReference type="Proteomes" id="UP000886653">
    <property type="component" value="Unassembled WGS sequence"/>
</dbReference>
<comment type="caution">
    <text evidence="2">The sequence shown here is derived from an EMBL/GenBank/DDBJ whole genome shotgun (WGS) entry which is preliminary data.</text>
</comment>
<organism evidence="2 3">
    <name type="scientific">Cronartium quercuum f. sp. fusiforme G11</name>
    <dbReference type="NCBI Taxonomy" id="708437"/>
    <lineage>
        <taxon>Eukaryota</taxon>
        <taxon>Fungi</taxon>
        <taxon>Dikarya</taxon>
        <taxon>Basidiomycota</taxon>
        <taxon>Pucciniomycotina</taxon>
        <taxon>Pucciniomycetes</taxon>
        <taxon>Pucciniales</taxon>
        <taxon>Coleosporiaceae</taxon>
        <taxon>Cronartium</taxon>
    </lineage>
</organism>
<feature type="compositionally biased region" description="Polar residues" evidence="1">
    <location>
        <begin position="83"/>
        <end position="97"/>
    </location>
</feature>
<feature type="region of interest" description="Disordered" evidence="1">
    <location>
        <begin position="70"/>
        <end position="121"/>
    </location>
</feature>
<name>A0A9P6NUK6_9BASI</name>
<sequence>MVDCWSEGALSMAYQVINRPSRSMSLDRTVTGREPSSGLLASIRLNSDPTNLRGSFAQKAPRGVGVRRNISLRIPSDNPPTRPHSTSDTSTPFTSASIPLPHSLNLNLDPTTSLPTSTLSE</sequence>
<gene>
    <name evidence="2" type="ORF">CROQUDRAFT_88657</name>
</gene>
<protein>
    <submittedName>
        <fullName evidence="2">Uncharacterized protein</fullName>
    </submittedName>
</protein>
<dbReference type="EMBL" id="MU167224">
    <property type="protein sequence ID" value="KAG0149821.1"/>
    <property type="molecule type" value="Genomic_DNA"/>
</dbReference>
<dbReference type="AlphaFoldDB" id="A0A9P6NUK6"/>
<proteinExistence type="predicted"/>
<evidence type="ECO:0000313" key="2">
    <source>
        <dbReference type="EMBL" id="KAG0149821.1"/>
    </source>
</evidence>
<keyword evidence="3" id="KW-1185">Reference proteome</keyword>
<accession>A0A9P6NUK6</accession>
<feature type="compositionally biased region" description="Low complexity" evidence="1">
    <location>
        <begin position="103"/>
        <end position="121"/>
    </location>
</feature>
<reference evidence="2" key="1">
    <citation type="submission" date="2013-11" db="EMBL/GenBank/DDBJ databases">
        <title>Genome sequence of the fusiform rust pathogen reveals effectors for host alternation and coevolution with pine.</title>
        <authorList>
            <consortium name="DOE Joint Genome Institute"/>
            <person name="Smith K."/>
            <person name="Pendleton A."/>
            <person name="Kubisiak T."/>
            <person name="Anderson C."/>
            <person name="Salamov A."/>
            <person name="Aerts A."/>
            <person name="Riley R."/>
            <person name="Clum A."/>
            <person name="Lindquist E."/>
            <person name="Ence D."/>
            <person name="Campbell M."/>
            <person name="Kronenberg Z."/>
            <person name="Feau N."/>
            <person name="Dhillon B."/>
            <person name="Hamelin R."/>
            <person name="Burleigh J."/>
            <person name="Smith J."/>
            <person name="Yandell M."/>
            <person name="Nelson C."/>
            <person name="Grigoriev I."/>
            <person name="Davis J."/>
        </authorList>
    </citation>
    <scope>NUCLEOTIDE SEQUENCE</scope>
    <source>
        <strain evidence="2">G11</strain>
    </source>
</reference>